<feature type="region of interest" description="Disordered" evidence="1">
    <location>
        <begin position="95"/>
        <end position="115"/>
    </location>
</feature>
<proteinExistence type="predicted"/>
<accession>A0A6A6EJJ2</accession>
<reference evidence="2" key="1">
    <citation type="journal article" date="2020" name="Stud. Mycol.">
        <title>101 Dothideomycetes genomes: a test case for predicting lifestyles and emergence of pathogens.</title>
        <authorList>
            <person name="Haridas S."/>
            <person name="Albert R."/>
            <person name="Binder M."/>
            <person name="Bloem J."/>
            <person name="Labutti K."/>
            <person name="Salamov A."/>
            <person name="Andreopoulos B."/>
            <person name="Baker S."/>
            <person name="Barry K."/>
            <person name="Bills G."/>
            <person name="Bluhm B."/>
            <person name="Cannon C."/>
            <person name="Castanera R."/>
            <person name="Culley D."/>
            <person name="Daum C."/>
            <person name="Ezra D."/>
            <person name="Gonzalez J."/>
            <person name="Henrissat B."/>
            <person name="Kuo A."/>
            <person name="Liang C."/>
            <person name="Lipzen A."/>
            <person name="Lutzoni F."/>
            <person name="Magnuson J."/>
            <person name="Mondo S."/>
            <person name="Nolan M."/>
            <person name="Ohm R."/>
            <person name="Pangilinan J."/>
            <person name="Park H.-J."/>
            <person name="Ramirez L."/>
            <person name="Alfaro M."/>
            <person name="Sun H."/>
            <person name="Tritt A."/>
            <person name="Yoshinaga Y."/>
            <person name="Zwiers L.-H."/>
            <person name="Turgeon B."/>
            <person name="Goodwin S."/>
            <person name="Spatafora J."/>
            <person name="Crous P."/>
            <person name="Grigoriev I."/>
        </authorList>
    </citation>
    <scope>NUCLEOTIDE SEQUENCE</scope>
    <source>
        <strain evidence="2">CBS 207.26</strain>
    </source>
</reference>
<feature type="region of interest" description="Disordered" evidence="1">
    <location>
        <begin position="22"/>
        <end position="66"/>
    </location>
</feature>
<evidence type="ECO:0000313" key="3">
    <source>
        <dbReference type="Proteomes" id="UP000800200"/>
    </source>
</evidence>
<gene>
    <name evidence="2" type="ORF">K469DRAFT_682419</name>
</gene>
<feature type="compositionally biased region" description="Low complexity" evidence="1">
    <location>
        <begin position="49"/>
        <end position="66"/>
    </location>
</feature>
<dbReference type="AlphaFoldDB" id="A0A6A6EJJ2"/>
<feature type="compositionally biased region" description="Polar residues" evidence="1">
    <location>
        <begin position="39"/>
        <end position="48"/>
    </location>
</feature>
<dbReference type="Proteomes" id="UP000800200">
    <property type="component" value="Unassembled WGS sequence"/>
</dbReference>
<keyword evidence="3" id="KW-1185">Reference proteome</keyword>
<feature type="compositionally biased region" description="Basic and acidic residues" evidence="1">
    <location>
        <begin position="23"/>
        <end position="32"/>
    </location>
</feature>
<dbReference type="EMBL" id="ML994619">
    <property type="protein sequence ID" value="KAF2190310.1"/>
    <property type="molecule type" value="Genomic_DNA"/>
</dbReference>
<evidence type="ECO:0000256" key="1">
    <source>
        <dbReference type="SAM" id="MobiDB-lite"/>
    </source>
</evidence>
<name>A0A6A6EJJ2_9PEZI</name>
<protein>
    <submittedName>
        <fullName evidence="2">Uncharacterized protein</fullName>
    </submittedName>
</protein>
<sequence length="138" mass="15991">MRAMETAYKPNLTHERLKRLKSLVRERDEPPECRAINTDKLNTKLQQISPRRSSTSSDTASTPVTAGADLTEEELIKLTRYNAYENYRELKNIGGMPSHEINPNPSPYPPYKSDVDKRYHVPDYWNGEAGRTRRELQQ</sequence>
<organism evidence="2 3">
    <name type="scientific">Zopfia rhizophila CBS 207.26</name>
    <dbReference type="NCBI Taxonomy" id="1314779"/>
    <lineage>
        <taxon>Eukaryota</taxon>
        <taxon>Fungi</taxon>
        <taxon>Dikarya</taxon>
        <taxon>Ascomycota</taxon>
        <taxon>Pezizomycotina</taxon>
        <taxon>Dothideomycetes</taxon>
        <taxon>Dothideomycetes incertae sedis</taxon>
        <taxon>Zopfiaceae</taxon>
        <taxon>Zopfia</taxon>
    </lineage>
</organism>
<evidence type="ECO:0000313" key="2">
    <source>
        <dbReference type="EMBL" id="KAF2190310.1"/>
    </source>
</evidence>